<feature type="transmembrane region" description="Helical" evidence="8">
    <location>
        <begin position="93"/>
        <end position="114"/>
    </location>
</feature>
<feature type="region of interest" description="Disordered" evidence="7">
    <location>
        <begin position="471"/>
        <end position="491"/>
    </location>
</feature>
<keyword evidence="6" id="KW-0012">Acyltransferase</keyword>
<evidence type="ECO:0000256" key="3">
    <source>
        <dbReference type="ARBA" id="ARBA00022692"/>
    </source>
</evidence>
<dbReference type="PANTHER" id="PTHR13906">
    <property type="entry name" value="PORCUPINE"/>
    <property type="match status" value="1"/>
</dbReference>
<organism evidence="9 10">
    <name type="scientific">Powellomyces hirtus</name>
    <dbReference type="NCBI Taxonomy" id="109895"/>
    <lineage>
        <taxon>Eukaryota</taxon>
        <taxon>Fungi</taxon>
        <taxon>Fungi incertae sedis</taxon>
        <taxon>Chytridiomycota</taxon>
        <taxon>Chytridiomycota incertae sedis</taxon>
        <taxon>Chytridiomycetes</taxon>
        <taxon>Spizellomycetales</taxon>
        <taxon>Powellomycetaceae</taxon>
        <taxon>Powellomyces</taxon>
    </lineage>
</organism>
<dbReference type="GO" id="GO:0047184">
    <property type="term" value="F:1-acylglycerophosphocholine O-acyltransferase activity"/>
    <property type="evidence" value="ECO:0007669"/>
    <property type="project" value="TreeGrafter"/>
</dbReference>
<dbReference type="GO" id="GO:0005783">
    <property type="term" value="C:endoplasmic reticulum"/>
    <property type="evidence" value="ECO:0007669"/>
    <property type="project" value="TreeGrafter"/>
</dbReference>
<dbReference type="InterPro" id="IPR004299">
    <property type="entry name" value="MBOAT_fam"/>
</dbReference>
<dbReference type="GO" id="GO:0046474">
    <property type="term" value="P:glycerophospholipid biosynthetic process"/>
    <property type="evidence" value="ECO:0007669"/>
    <property type="project" value="TreeGrafter"/>
</dbReference>
<dbReference type="STRING" id="109895.A0A507EBV3"/>
<keyword evidence="10" id="KW-1185">Reference proteome</keyword>
<proteinExistence type="predicted"/>
<comment type="caution">
    <text evidence="9">The sequence shown here is derived from an EMBL/GenBank/DDBJ whole genome shotgun (WGS) entry which is preliminary data.</text>
</comment>
<keyword evidence="5 8" id="KW-0472">Membrane</keyword>
<feature type="transmembrane region" description="Helical" evidence="8">
    <location>
        <begin position="360"/>
        <end position="378"/>
    </location>
</feature>
<dbReference type="Proteomes" id="UP000318582">
    <property type="component" value="Unassembled WGS sequence"/>
</dbReference>
<dbReference type="EMBL" id="QEAQ01000012">
    <property type="protein sequence ID" value="TPX60817.1"/>
    <property type="molecule type" value="Genomic_DNA"/>
</dbReference>
<name>A0A507EBV3_9FUNG</name>
<keyword evidence="2" id="KW-0808">Transferase</keyword>
<dbReference type="PANTHER" id="PTHR13906:SF4">
    <property type="entry name" value="LYSOPHOSPHOLIPID ACYLTRANSFERASE 6"/>
    <property type="match status" value="1"/>
</dbReference>
<evidence type="ECO:0000256" key="6">
    <source>
        <dbReference type="ARBA" id="ARBA00023315"/>
    </source>
</evidence>
<dbReference type="Pfam" id="PF03062">
    <property type="entry name" value="MBOAT"/>
    <property type="match status" value="1"/>
</dbReference>
<feature type="transmembrane region" description="Helical" evidence="8">
    <location>
        <begin position="398"/>
        <end position="420"/>
    </location>
</feature>
<feature type="transmembrane region" description="Helical" evidence="8">
    <location>
        <begin position="335"/>
        <end position="354"/>
    </location>
</feature>
<gene>
    <name evidence="9" type="ORF">PhCBS80983_g01519</name>
</gene>
<feature type="transmembrane region" description="Helical" evidence="8">
    <location>
        <begin position="126"/>
        <end position="144"/>
    </location>
</feature>
<feature type="transmembrane region" description="Helical" evidence="8">
    <location>
        <begin position="165"/>
        <end position="184"/>
    </location>
</feature>
<dbReference type="GO" id="GO:0016020">
    <property type="term" value="C:membrane"/>
    <property type="evidence" value="ECO:0007669"/>
    <property type="project" value="UniProtKB-SubCell"/>
</dbReference>
<feature type="compositionally biased region" description="Basic residues" evidence="7">
    <location>
        <begin position="471"/>
        <end position="486"/>
    </location>
</feature>
<dbReference type="AlphaFoldDB" id="A0A507EBV3"/>
<feature type="transmembrane region" description="Helical" evidence="8">
    <location>
        <begin position="21"/>
        <end position="38"/>
    </location>
</feature>
<sequence length="529" mass="58768">MLEYALARIVSFGIPLDLAKAAVMLAAAFPTALIYRLIPRKAPPNVRHVFSIAVSGSLFCALFDKSGFAQLVGAAVGTWLIVKKKREKRWVPITVFAAAMAGLSLNHILGQLVLKSNVSFDHTAPMMVLVIKLTSFAWAAHDGTRPDEDLSEDQRKLAIRKMPGLVEYLGYIFFFGGFLVGPAFEFVDYKRFTENQPPFNERPSSLIPTVRNMTAAVISLGLFFKFGDSWSYMKALTPEFAKQPMWQRLLFMQIAGGIARSKYYIAWKLSEAACVLTGFGFNGYSSSGVPHWDRVQNIAIRKFELANNPKLAIDNWNKNTGLWLRRYVYLRIVDSGIKSTAMAAVATYVTSAFWHGFRPGFYLTFVTGSFLNLGARTIRRNIRPLFHGQSKLAPLRPVYDVLGWITTIGAVNYMVAPFVVHSVHNSLTVWKANAYMLHVALAAVQIGYGVLGLGPLTRKFGESIGATYSHHHHHHHRHHHCTHTKSKPQVEPNEVPAVQRQVSDETLTLVGDIVDGAAVPALAVEAAEK</sequence>
<evidence type="ECO:0000256" key="4">
    <source>
        <dbReference type="ARBA" id="ARBA00022989"/>
    </source>
</evidence>
<evidence type="ECO:0000313" key="9">
    <source>
        <dbReference type="EMBL" id="TPX60817.1"/>
    </source>
</evidence>
<dbReference type="GO" id="GO:0030258">
    <property type="term" value="P:lipid modification"/>
    <property type="evidence" value="ECO:0007669"/>
    <property type="project" value="TreeGrafter"/>
</dbReference>
<protein>
    <submittedName>
        <fullName evidence="9">Uncharacterized protein</fullName>
    </submittedName>
</protein>
<evidence type="ECO:0000256" key="8">
    <source>
        <dbReference type="SAM" id="Phobius"/>
    </source>
</evidence>
<evidence type="ECO:0000256" key="1">
    <source>
        <dbReference type="ARBA" id="ARBA00004141"/>
    </source>
</evidence>
<feature type="transmembrane region" description="Helical" evidence="8">
    <location>
        <begin position="204"/>
        <end position="224"/>
    </location>
</feature>
<keyword evidence="3 8" id="KW-0812">Transmembrane</keyword>
<dbReference type="InterPro" id="IPR049941">
    <property type="entry name" value="LPLAT_7/PORCN-like"/>
</dbReference>
<evidence type="ECO:0000256" key="5">
    <source>
        <dbReference type="ARBA" id="ARBA00023136"/>
    </source>
</evidence>
<comment type="subcellular location">
    <subcellularLocation>
        <location evidence="1">Membrane</location>
        <topology evidence="1">Multi-pass membrane protein</topology>
    </subcellularLocation>
</comment>
<evidence type="ECO:0000256" key="2">
    <source>
        <dbReference type="ARBA" id="ARBA00022679"/>
    </source>
</evidence>
<keyword evidence="4 8" id="KW-1133">Transmembrane helix</keyword>
<reference evidence="9 10" key="1">
    <citation type="journal article" date="2019" name="Sci. Rep.">
        <title>Comparative genomics of chytrid fungi reveal insights into the obligate biotrophic and pathogenic lifestyle of Synchytrium endobioticum.</title>
        <authorList>
            <person name="van de Vossenberg B.T.L.H."/>
            <person name="Warris S."/>
            <person name="Nguyen H.D.T."/>
            <person name="van Gent-Pelzer M.P.E."/>
            <person name="Joly D.L."/>
            <person name="van de Geest H.C."/>
            <person name="Bonants P.J.M."/>
            <person name="Smith D.S."/>
            <person name="Levesque C.A."/>
            <person name="van der Lee T.A.J."/>
        </authorList>
    </citation>
    <scope>NUCLEOTIDE SEQUENCE [LARGE SCALE GENOMIC DNA]</scope>
    <source>
        <strain evidence="9 10">CBS 809.83</strain>
    </source>
</reference>
<accession>A0A507EBV3</accession>
<dbReference type="GO" id="GO:0003841">
    <property type="term" value="F:1-acylglycerol-3-phosphate O-acyltransferase activity"/>
    <property type="evidence" value="ECO:0007669"/>
    <property type="project" value="TreeGrafter"/>
</dbReference>
<evidence type="ECO:0000313" key="10">
    <source>
        <dbReference type="Proteomes" id="UP000318582"/>
    </source>
</evidence>
<evidence type="ECO:0000256" key="7">
    <source>
        <dbReference type="SAM" id="MobiDB-lite"/>
    </source>
</evidence>
<feature type="transmembrane region" description="Helical" evidence="8">
    <location>
        <begin position="432"/>
        <end position="451"/>
    </location>
</feature>